<evidence type="ECO:0000256" key="4">
    <source>
        <dbReference type="ARBA" id="ARBA00022723"/>
    </source>
</evidence>
<dbReference type="NCBIfam" id="TIGR03990">
    <property type="entry name" value="Arch_GlmM"/>
    <property type="match status" value="1"/>
</dbReference>
<evidence type="ECO:0000256" key="1">
    <source>
        <dbReference type="ARBA" id="ARBA00001946"/>
    </source>
</evidence>
<dbReference type="CDD" id="cd03087">
    <property type="entry name" value="PGM_like1"/>
    <property type="match status" value="1"/>
</dbReference>
<dbReference type="InterPro" id="IPR005845">
    <property type="entry name" value="A-D-PHexomutase_a/b/a-II"/>
</dbReference>
<evidence type="ECO:0000256" key="2">
    <source>
        <dbReference type="ARBA" id="ARBA00010231"/>
    </source>
</evidence>
<dbReference type="Gene3D" id="3.40.120.10">
    <property type="entry name" value="Alpha-D-Glucose-1,6-Bisphosphate, subunit A, domain 3"/>
    <property type="match status" value="3"/>
</dbReference>
<dbReference type="Pfam" id="PF02880">
    <property type="entry name" value="PGM_PMM_III"/>
    <property type="match status" value="1"/>
</dbReference>
<sequence length="454" mass="48465">MKLFGSSGTRGVAGEQLTPEFVLRVAKAAGTVWGVERAAVARDTRTTGQMFTNAAASGLASVGVDVDRLGVVPTPGVVRYCDAEEVPAIVITASHNPPEYNGVKLVGSDGVELPVDRLEAVERHILDEEFAVADWRTVGETRHVDSANRDYVDDMLARVDREVIADGNLTVALDPGHGAGALTSPDFYRELGCEVVTVNGQPDGHFPGRDPEPVQKHLGDLGRLIRASDADVGIAHDGDADRAIFFDEHGEYVEGDTSLAALAAAQLEAGDTTVAAVNVSQRLVDVCDEVGADLELTPIGATNIITRIRELQADGERVPIAGEGNGGIFFPDYRLVRDGAFIGAKFLELVAERPASEVVAPYTGYANVRRNVLYDEEAELDAMLDAAEAYALEADAEPDTTDGYRLDYGDAWVLVRPSGTEPKVRVYAEARDRARAESLANDVHDALQDALATA</sequence>
<dbReference type="EC" id="5.4.2.10" evidence="12"/>
<dbReference type="InterPro" id="IPR005846">
    <property type="entry name" value="A-D-PHexomutase_a/b/a-III"/>
</dbReference>
<evidence type="ECO:0000259" key="10">
    <source>
        <dbReference type="Pfam" id="PF02879"/>
    </source>
</evidence>
<keyword evidence="3" id="KW-0597">Phosphoprotein</keyword>
<dbReference type="SUPFAM" id="SSF53738">
    <property type="entry name" value="Phosphoglucomutase, first 3 domains"/>
    <property type="match status" value="3"/>
</dbReference>
<organism evidence="12 13">
    <name type="scientific">Halobium salinum</name>
    <dbReference type="NCBI Taxonomy" id="1364940"/>
    <lineage>
        <taxon>Archaea</taxon>
        <taxon>Methanobacteriati</taxon>
        <taxon>Methanobacteriota</taxon>
        <taxon>Stenosarchaea group</taxon>
        <taxon>Halobacteria</taxon>
        <taxon>Halobacteriales</taxon>
        <taxon>Haloferacaceae</taxon>
        <taxon>Halobium</taxon>
    </lineage>
</organism>
<evidence type="ECO:0000259" key="11">
    <source>
        <dbReference type="Pfam" id="PF02880"/>
    </source>
</evidence>
<reference evidence="12 13" key="1">
    <citation type="journal article" date="2019" name="Int. J. Syst. Evol. Microbiol.">
        <title>The Global Catalogue of Microorganisms (GCM) 10K type strain sequencing project: providing services to taxonomists for standard genome sequencing and annotation.</title>
        <authorList>
            <consortium name="The Broad Institute Genomics Platform"/>
            <consortium name="The Broad Institute Genome Sequencing Center for Infectious Disease"/>
            <person name="Wu L."/>
            <person name="Ma J."/>
        </authorList>
    </citation>
    <scope>NUCLEOTIDE SEQUENCE [LARGE SCALE GENOMIC DNA]</scope>
    <source>
        <strain evidence="12 13">CGMCC 1.12553</strain>
    </source>
</reference>
<evidence type="ECO:0000256" key="6">
    <source>
        <dbReference type="ARBA" id="ARBA00023235"/>
    </source>
</evidence>
<dbReference type="PRINTS" id="PR00509">
    <property type="entry name" value="PGMPMM"/>
</dbReference>
<name>A0ABD5PFD4_9EURY</name>
<dbReference type="InterPro" id="IPR016055">
    <property type="entry name" value="A-D-PHexomutase_a/b/a-I/II/III"/>
</dbReference>
<dbReference type="Pfam" id="PF00408">
    <property type="entry name" value="PGM_PMM_IV"/>
    <property type="match status" value="1"/>
</dbReference>
<comment type="similarity">
    <text evidence="2 7">Belongs to the phosphohexose mutase family.</text>
</comment>
<evidence type="ECO:0000256" key="7">
    <source>
        <dbReference type="RuleBase" id="RU004326"/>
    </source>
</evidence>
<feature type="domain" description="Alpha-D-phosphohexomutase C-terminal" evidence="8">
    <location>
        <begin position="371"/>
        <end position="445"/>
    </location>
</feature>
<evidence type="ECO:0000313" key="12">
    <source>
        <dbReference type="EMBL" id="MFC4359612.1"/>
    </source>
</evidence>
<dbReference type="PANTHER" id="PTHR42946:SF1">
    <property type="entry name" value="PHOSPHOGLUCOMUTASE (ALPHA-D-GLUCOSE-1,6-BISPHOSPHATE-DEPENDENT)"/>
    <property type="match status" value="1"/>
</dbReference>
<keyword evidence="5 7" id="KW-0460">Magnesium</keyword>
<dbReference type="GO" id="GO:0046872">
    <property type="term" value="F:metal ion binding"/>
    <property type="evidence" value="ECO:0007669"/>
    <property type="project" value="UniProtKB-KW"/>
</dbReference>
<protein>
    <submittedName>
        <fullName evidence="12">Phosphoglucosamine mutase</fullName>
        <ecNumber evidence="12">5.4.2.10</ecNumber>
    </submittedName>
</protein>
<dbReference type="InterPro" id="IPR050060">
    <property type="entry name" value="Phosphoglucosamine_mutase"/>
</dbReference>
<dbReference type="RefSeq" id="WP_267621584.1">
    <property type="nucleotide sequence ID" value="NZ_JAODIW010000006.1"/>
</dbReference>
<dbReference type="Pfam" id="PF02878">
    <property type="entry name" value="PGM_PMM_I"/>
    <property type="match status" value="1"/>
</dbReference>
<evidence type="ECO:0000256" key="3">
    <source>
        <dbReference type="ARBA" id="ARBA00022553"/>
    </source>
</evidence>
<dbReference type="GO" id="GO:0008966">
    <property type="term" value="F:phosphoglucosamine mutase activity"/>
    <property type="evidence" value="ECO:0007669"/>
    <property type="project" value="UniProtKB-EC"/>
</dbReference>
<keyword evidence="13" id="KW-1185">Reference proteome</keyword>
<dbReference type="InterPro" id="IPR036900">
    <property type="entry name" value="A-D-PHexomutase_C_sf"/>
</dbReference>
<keyword evidence="4 7" id="KW-0479">Metal-binding</keyword>
<feature type="domain" description="Alpha-D-phosphohexomutase alpha/beta/alpha" evidence="9">
    <location>
        <begin position="2"/>
        <end position="130"/>
    </location>
</feature>
<accession>A0ABD5PFD4</accession>
<dbReference type="InterPro" id="IPR005843">
    <property type="entry name" value="A-D-PHexomutase_C"/>
</dbReference>
<comment type="caution">
    <text evidence="12">The sequence shown here is derived from an EMBL/GenBank/DDBJ whole genome shotgun (WGS) entry which is preliminary data.</text>
</comment>
<feature type="domain" description="Alpha-D-phosphohexomutase alpha/beta/alpha" evidence="11">
    <location>
        <begin position="255"/>
        <end position="359"/>
    </location>
</feature>
<gene>
    <name evidence="12" type="primary">glmM</name>
    <name evidence="12" type="ORF">ACFO0N_16840</name>
</gene>
<feature type="domain" description="Alpha-D-phosphohexomutase alpha/beta/alpha" evidence="10">
    <location>
        <begin position="150"/>
        <end position="250"/>
    </location>
</feature>
<dbReference type="InterPro" id="IPR024086">
    <property type="entry name" value="GlmM_arc-type"/>
</dbReference>
<evidence type="ECO:0000259" key="9">
    <source>
        <dbReference type="Pfam" id="PF02878"/>
    </source>
</evidence>
<proteinExistence type="inferred from homology"/>
<dbReference type="Pfam" id="PF02879">
    <property type="entry name" value="PGM_PMM_II"/>
    <property type="match status" value="1"/>
</dbReference>
<dbReference type="InterPro" id="IPR016066">
    <property type="entry name" value="A-D-PHexomutase_CS"/>
</dbReference>
<evidence type="ECO:0000256" key="5">
    <source>
        <dbReference type="ARBA" id="ARBA00022842"/>
    </source>
</evidence>
<evidence type="ECO:0000313" key="13">
    <source>
        <dbReference type="Proteomes" id="UP001595921"/>
    </source>
</evidence>
<dbReference type="Gene3D" id="3.30.310.50">
    <property type="entry name" value="Alpha-D-phosphohexomutase, C-terminal domain"/>
    <property type="match status" value="1"/>
</dbReference>
<evidence type="ECO:0000259" key="8">
    <source>
        <dbReference type="Pfam" id="PF00408"/>
    </source>
</evidence>
<dbReference type="EMBL" id="JBHSDS010000008">
    <property type="protein sequence ID" value="MFC4359612.1"/>
    <property type="molecule type" value="Genomic_DNA"/>
</dbReference>
<dbReference type="PROSITE" id="PS00710">
    <property type="entry name" value="PGM_PMM"/>
    <property type="match status" value="1"/>
</dbReference>
<dbReference type="SUPFAM" id="SSF55957">
    <property type="entry name" value="Phosphoglucomutase, C-terminal domain"/>
    <property type="match status" value="1"/>
</dbReference>
<comment type="cofactor">
    <cofactor evidence="1">
        <name>Mg(2+)</name>
        <dbReference type="ChEBI" id="CHEBI:18420"/>
    </cofactor>
</comment>
<dbReference type="InterPro" id="IPR005841">
    <property type="entry name" value="Alpha-D-phosphohexomutase_SF"/>
</dbReference>
<dbReference type="AlphaFoldDB" id="A0ABD5PFD4"/>
<keyword evidence="6 12" id="KW-0413">Isomerase</keyword>
<dbReference type="Proteomes" id="UP001595921">
    <property type="component" value="Unassembled WGS sequence"/>
</dbReference>
<dbReference type="InterPro" id="IPR005844">
    <property type="entry name" value="A-D-PHexomutase_a/b/a-I"/>
</dbReference>
<dbReference type="PANTHER" id="PTHR42946">
    <property type="entry name" value="PHOSPHOHEXOSE MUTASE"/>
    <property type="match status" value="1"/>
</dbReference>